<evidence type="ECO:0000313" key="3">
    <source>
        <dbReference type="Proteomes" id="UP000324222"/>
    </source>
</evidence>
<sequence length="98" mass="10664">MTLLLILSNAEAEITTQALNILGQRLSQHGGRGQGEAGRRSLARRLILTPKANDTELNIWRMSVAAPPWHATAAPGRRGGEEAPTRPTHPWLPKGARE</sequence>
<reference evidence="2 3" key="1">
    <citation type="submission" date="2019-05" db="EMBL/GenBank/DDBJ databases">
        <title>Another draft genome of Portunus trituberculatus and its Hox gene families provides insights of decapod evolution.</title>
        <authorList>
            <person name="Jeong J.-H."/>
            <person name="Song I."/>
            <person name="Kim S."/>
            <person name="Choi T."/>
            <person name="Kim D."/>
            <person name="Ryu S."/>
            <person name="Kim W."/>
        </authorList>
    </citation>
    <scope>NUCLEOTIDE SEQUENCE [LARGE SCALE GENOMIC DNA]</scope>
    <source>
        <tissue evidence="2">Muscle</tissue>
    </source>
</reference>
<accession>A0A5B7KEU7</accession>
<name>A0A5B7KEU7_PORTR</name>
<gene>
    <name evidence="2" type="ORF">E2C01_100928</name>
</gene>
<keyword evidence="3" id="KW-1185">Reference proteome</keyword>
<protein>
    <submittedName>
        <fullName evidence="2">Uncharacterized protein</fullName>
    </submittedName>
</protein>
<evidence type="ECO:0000313" key="2">
    <source>
        <dbReference type="EMBL" id="MPD05197.1"/>
    </source>
</evidence>
<proteinExistence type="predicted"/>
<dbReference type="EMBL" id="VSRR010144895">
    <property type="protein sequence ID" value="MPD05197.1"/>
    <property type="molecule type" value="Genomic_DNA"/>
</dbReference>
<dbReference type="AlphaFoldDB" id="A0A5B7KEU7"/>
<organism evidence="2 3">
    <name type="scientific">Portunus trituberculatus</name>
    <name type="common">Swimming crab</name>
    <name type="synonym">Neptunus trituberculatus</name>
    <dbReference type="NCBI Taxonomy" id="210409"/>
    <lineage>
        <taxon>Eukaryota</taxon>
        <taxon>Metazoa</taxon>
        <taxon>Ecdysozoa</taxon>
        <taxon>Arthropoda</taxon>
        <taxon>Crustacea</taxon>
        <taxon>Multicrustacea</taxon>
        <taxon>Malacostraca</taxon>
        <taxon>Eumalacostraca</taxon>
        <taxon>Eucarida</taxon>
        <taxon>Decapoda</taxon>
        <taxon>Pleocyemata</taxon>
        <taxon>Brachyura</taxon>
        <taxon>Eubrachyura</taxon>
        <taxon>Portunoidea</taxon>
        <taxon>Portunidae</taxon>
        <taxon>Portuninae</taxon>
        <taxon>Portunus</taxon>
    </lineage>
</organism>
<feature type="region of interest" description="Disordered" evidence="1">
    <location>
        <begin position="70"/>
        <end position="98"/>
    </location>
</feature>
<evidence type="ECO:0000256" key="1">
    <source>
        <dbReference type="SAM" id="MobiDB-lite"/>
    </source>
</evidence>
<comment type="caution">
    <text evidence="2">The sequence shown here is derived from an EMBL/GenBank/DDBJ whole genome shotgun (WGS) entry which is preliminary data.</text>
</comment>
<dbReference type="Proteomes" id="UP000324222">
    <property type="component" value="Unassembled WGS sequence"/>
</dbReference>